<evidence type="ECO:0000313" key="2">
    <source>
        <dbReference type="EMBL" id="KAF4615763.1"/>
    </source>
</evidence>
<evidence type="ECO:0000259" key="1">
    <source>
        <dbReference type="PROSITE" id="PS50097"/>
    </source>
</evidence>
<protein>
    <recommendedName>
        <fullName evidence="1">BTB domain-containing protein</fullName>
    </recommendedName>
</protein>
<gene>
    <name evidence="2" type="ORF">D9613_012363</name>
</gene>
<dbReference type="AlphaFoldDB" id="A0A8H4VMV7"/>
<organism evidence="2 3">
    <name type="scientific">Agrocybe pediades</name>
    <dbReference type="NCBI Taxonomy" id="84607"/>
    <lineage>
        <taxon>Eukaryota</taxon>
        <taxon>Fungi</taxon>
        <taxon>Dikarya</taxon>
        <taxon>Basidiomycota</taxon>
        <taxon>Agaricomycotina</taxon>
        <taxon>Agaricomycetes</taxon>
        <taxon>Agaricomycetidae</taxon>
        <taxon>Agaricales</taxon>
        <taxon>Agaricineae</taxon>
        <taxon>Strophariaceae</taxon>
        <taxon>Agrocybe</taxon>
    </lineage>
</organism>
<dbReference type="Proteomes" id="UP000521872">
    <property type="component" value="Unassembled WGS sequence"/>
</dbReference>
<sequence>MLHCPPSHGMEDEAKSGSDIINSTSFWFDDGNLVLEVEDTRFRVHLSILSHHSSFFKDLSLIPQPVDSKEVTEDGTPILKIPYDRKEDWESILYVIYNPLESHDSSKKYTLQTLMALLRLSHKYQFRRFEELARDAVKQFIPLEHEE</sequence>
<name>A0A8H4VMV7_9AGAR</name>
<proteinExistence type="predicted"/>
<dbReference type="InterPro" id="IPR000210">
    <property type="entry name" value="BTB/POZ_dom"/>
</dbReference>
<dbReference type="SMART" id="SM00225">
    <property type="entry name" value="BTB"/>
    <property type="match status" value="1"/>
</dbReference>
<comment type="caution">
    <text evidence="2">The sequence shown here is derived from an EMBL/GenBank/DDBJ whole genome shotgun (WGS) entry which is preliminary data.</text>
</comment>
<accession>A0A8H4VMV7</accession>
<keyword evidence="3" id="KW-1185">Reference proteome</keyword>
<dbReference type="CDD" id="cd18186">
    <property type="entry name" value="BTB_POZ_ZBTB_KLHL-like"/>
    <property type="match status" value="1"/>
</dbReference>
<feature type="domain" description="BTB" evidence="1">
    <location>
        <begin position="31"/>
        <end position="98"/>
    </location>
</feature>
<dbReference type="Pfam" id="PF00651">
    <property type="entry name" value="BTB"/>
    <property type="match status" value="1"/>
</dbReference>
<reference evidence="2 3" key="1">
    <citation type="submission" date="2019-12" db="EMBL/GenBank/DDBJ databases">
        <authorList>
            <person name="Floudas D."/>
            <person name="Bentzer J."/>
            <person name="Ahren D."/>
            <person name="Johansson T."/>
            <person name="Persson P."/>
            <person name="Tunlid A."/>
        </authorList>
    </citation>
    <scope>NUCLEOTIDE SEQUENCE [LARGE SCALE GENOMIC DNA]</scope>
    <source>
        <strain evidence="2 3">CBS 102.39</strain>
    </source>
</reference>
<dbReference type="Gene3D" id="3.30.710.10">
    <property type="entry name" value="Potassium Channel Kv1.1, Chain A"/>
    <property type="match status" value="1"/>
</dbReference>
<evidence type="ECO:0000313" key="3">
    <source>
        <dbReference type="Proteomes" id="UP000521872"/>
    </source>
</evidence>
<dbReference type="PROSITE" id="PS50097">
    <property type="entry name" value="BTB"/>
    <property type="match status" value="1"/>
</dbReference>
<dbReference type="EMBL" id="JAACJL010000033">
    <property type="protein sequence ID" value="KAF4615763.1"/>
    <property type="molecule type" value="Genomic_DNA"/>
</dbReference>
<dbReference type="InterPro" id="IPR011333">
    <property type="entry name" value="SKP1/BTB/POZ_sf"/>
</dbReference>
<dbReference type="SUPFAM" id="SSF54695">
    <property type="entry name" value="POZ domain"/>
    <property type="match status" value="1"/>
</dbReference>